<name>A0ACB9D1E4_CICIN</name>
<reference evidence="1 2" key="2">
    <citation type="journal article" date="2022" name="Mol. Ecol. Resour.">
        <title>The genomes of chicory, endive, great burdock and yacon provide insights into Asteraceae paleo-polyploidization history and plant inulin production.</title>
        <authorList>
            <person name="Fan W."/>
            <person name="Wang S."/>
            <person name="Wang H."/>
            <person name="Wang A."/>
            <person name="Jiang F."/>
            <person name="Liu H."/>
            <person name="Zhao H."/>
            <person name="Xu D."/>
            <person name="Zhang Y."/>
        </authorList>
    </citation>
    <scope>NUCLEOTIDE SEQUENCE [LARGE SCALE GENOMIC DNA]</scope>
    <source>
        <strain evidence="2">cv. Punajuju</strain>
        <tissue evidence="1">Leaves</tissue>
    </source>
</reference>
<protein>
    <submittedName>
        <fullName evidence="1">Uncharacterized protein</fullName>
    </submittedName>
</protein>
<comment type="caution">
    <text evidence="1">The sequence shown here is derived from an EMBL/GenBank/DDBJ whole genome shotgun (WGS) entry which is preliminary data.</text>
</comment>
<proteinExistence type="predicted"/>
<reference evidence="2" key="1">
    <citation type="journal article" date="2022" name="Mol. Ecol. Resour.">
        <title>The genomes of chicory, endive, great burdock and yacon provide insights into Asteraceae palaeo-polyploidization history and plant inulin production.</title>
        <authorList>
            <person name="Fan W."/>
            <person name="Wang S."/>
            <person name="Wang H."/>
            <person name="Wang A."/>
            <person name="Jiang F."/>
            <person name="Liu H."/>
            <person name="Zhao H."/>
            <person name="Xu D."/>
            <person name="Zhang Y."/>
        </authorList>
    </citation>
    <scope>NUCLEOTIDE SEQUENCE [LARGE SCALE GENOMIC DNA]</scope>
    <source>
        <strain evidence="2">cv. Punajuju</strain>
    </source>
</reference>
<dbReference type="EMBL" id="CM042013">
    <property type="protein sequence ID" value="KAI3740409.1"/>
    <property type="molecule type" value="Genomic_DNA"/>
</dbReference>
<gene>
    <name evidence="1" type="ORF">L2E82_30838</name>
</gene>
<organism evidence="1 2">
    <name type="scientific">Cichorium intybus</name>
    <name type="common">Chicory</name>
    <dbReference type="NCBI Taxonomy" id="13427"/>
    <lineage>
        <taxon>Eukaryota</taxon>
        <taxon>Viridiplantae</taxon>
        <taxon>Streptophyta</taxon>
        <taxon>Embryophyta</taxon>
        <taxon>Tracheophyta</taxon>
        <taxon>Spermatophyta</taxon>
        <taxon>Magnoliopsida</taxon>
        <taxon>eudicotyledons</taxon>
        <taxon>Gunneridae</taxon>
        <taxon>Pentapetalae</taxon>
        <taxon>asterids</taxon>
        <taxon>campanulids</taxon>
        <taxon>Asterales</taxon>
        <taxon>Asteraceae</taxon>
        <taxon>Cichorioideae</taxon>
        <taxon>Cichorieae</taxon>
        <taxon>Cichoriinae</taxon>
        <taxon>Cichorium</taxon>
    </lineage>
</organism>
<evidence type="ECO:0000313" key="2">
    <source>
        <dbReference type="Proteomes" id="UP001055811"/>
    </source>
</evidence>
<evidence type="ECO:0000313" key="1">
    <source>
        <dbReference type="EMBL" id="KAI3740409.1"/>
    </source>
</evidence>
<accession>A0ACB9D1E4</accession>
<dbReference type="Proteomes" id="UP001055811">
    <property type="component" value="Linkage Group LG05"/>
</dbReference>
<sequence>MTLSRRRRANTGRIPRLSYFPEHKQNIDFQLNEFFDISFQFKGLALLSRASFHTPSLSKIHSLNKTVALGYSKRRIRRSERATSRTRAGTPHEWDNYLKARR</sequence>
<keyword evidence="2" id="KW-1185">Reference proteome</keyword>